<feature type="region of interest" description="Disordered" evidence="2">
    <location>
        <begin position="434"/>
        <end position="479"/>
    </location>
</feature>
<protein>
    <submittedName>
        <fullName evidence="3">Uncharacterized protein</fullName>
    </submittedName>
</protein>
<evidence type="ECO:0000313" key="4">
    <source>
        <dbReference type="Proteomes" id="UP000694044"/>
    </source>
</evidence>
<feature type="compositionally biased region" description="Basic and acidic residues" evidence="2">
    <location>
        <begin position="331"/>
        <end position="368"/>
    </location>
</feature>
<evidence type="ECO:0000256" key="1">
    <source>
        <dbReference type="SAM" id="Coils"/>
    </source>
</evidence>
<gene>
    <name evidence="3" type="ORF">PHYPSEUDO_009654</name>
</gene>
<feature type="region of interest" description="Disordered" evidence="2">
    <location>
        <begin position="1"/>
        <end position="22"/>
    </location>
</feature>
<feature type="compositionally biased region" description="Basic and acidic residues" evidence="2">
    <location>
        <begin position="253"/>
        <end position="273"/>
    </location>
</feature>
<keyword evidence="4" id="KW-1185">Reference proteome</keyword>
<dbReference type="AlphaFoldDB" id="A0A8T1WBW4"/>
<evidence type="ECO:0000256" key="2">
    <source>
        <dbReference type="SAM" id="MobiDB-lite"/>
    </source>
</evidence>
<feature type="region of interest" description="Disordered" evidence="2">
    <location>
        <begin position="550"/>
        <end position="570"/>
    </location>
</feature>
<accession>A0A8T1WBW4</accession>
<proteinExistence type="predicted"/>
<organism evidence="3 4">
    <name type="scientific">Phytophthora pseudosyringae</name>
    <dbReference type="NCBI Taxonomy" id="221518"/>
    <lineage>
        <taxon>Eukaryota</taxon>
        <taxon>Sar</taxon>
        <taxon>Stramenopiles</taxon>
        <taxon>Oomycota</taxon>
        <taxon>Peronosporomycetes</taxon>
        <taxon>Peronosporales</taxon>
        <taxon>Peronosporaceae</taxon>
        <taxon>Phytophthora</taxon>
    </lineage>
</organism>
<dbReference type="OrthoDB" id="103184at2759"/>
<feature type="region of interest" description="Disordered" evidence="2">
    <location>
        <begin position="122"/>
        <end position="373"/>
    </location>
</feature>
<evidence type="ECO:0000313" key="3">
    <source>
        <dbReference type="EMBL" id="KAG7389734.1"/>
    </source>
</evidence>
<name>A0A8T1WBW4_9STRA</name>
<feature type="compositionally biased region" description="Acidic residues" evidence="2">
    <location>
        <begin position="434"/>
        <end position="443"/>
    </location>
</feature>
<dbReference type="Proteomes" id="UP000694044">
    <property type="component" value="Unassembled WGS sequence"/>
</dbReference>
<feature type="compositionally biased region" description="Basic residues" evidence="2">
    <location>
        <begin position="122"/>
        <end position="135"/>
    </location>
</feature>
<feature type="coiled-coil region" evidence="1">
    <location>
        <begin position="707"/>
        <end position="741"/>
    </location>
</feature>
<dbReference type="EMBL" id="JAGDFM010000040">
    <property type="protein sequence ID" value="KAG7389734.1"/>
    <property type="molecule type" value="Genomic_DNA"/>
</dbReference>
<sequence length="765" mass="84726">MTTVARRGAMPHHHVPEPKETSPVVDRLRLELNRTVRRTVTEAVDKVWVAFEDELTQLTAPTPVDDFQLFSNCCTRLANFIDSNMDTTPGFLGQMDRLVIACHSGVTGPALHSVVTKDLRIRRGGKQKNGKKHGSVKADAAAMSDNEPPVISPPNGTIEKASGDEVETAATVGTESRQWVTRKRLSTTSTRRLQSKRVKRSMTSELGLGADESEVQEKTEKEGEEKVKKASPRNPPKQVKASRRTSRRIKCIRRLEKHFGDDQGKGEEVEKSRVNPSARKVKRDEVRRPDHRRGIRWNLRSMSNDSRESNGSGGGCQTRSKSKQRATTQSENKDLTELERDIDMTEKNGADPETFEREPPARGVSRDQEQEDTCAEFKQLAQPAESPCGVEMVTKRNDLAVSGGAVENKTVECNVAAVEHEIEMAIASNDMYLADDEGGDQENDSSANADDPGRHQQAKAIQTSGALETVPSAENNGSDNTIAEASMIQDSPGVIDHDVQVVHDEGARNNTLGVSCVVSEYHGEQEALQHPSAADVLLAGETNIANLAKSQEAEAAPESDQKEDLSEDEPPIPGLCDAGMRSPQQVSHFQACLRKSIQLVDAVLCRPPPGKRCSRDCEKIRSRQCSKGVPCRDQLCRNWHISEAHTERCKNELCEFKNRIVLREIMHQIANLKVETQSLKAQWEENLVEHTVATTNSASKLYTPEQLRQLQDDIGQLEPSIRDAEEEIERLENNKRVTHAYLGAIGITAQNDAADGFPDFNTHYK</sequence>
<feature type="compositionally biased region" description="Basic and acidic residues" evidence="2">
    <location>
        <begin position="215"/>
        <end position="228"/>
    </location>
</feature>
<feature type="compositionally biased region" description="Basic residues" evidence="2">
    <location>
        <begin position="240"/>
        <end position="252"/>
    </location>
</feature>
<keyword evidence="1" id="KW-0175">Coiled coil</keyword>
<feature type="compositionally biased region" description="Polar residues" evidence="2">
    <location>
        <begin position="459"/>
        <end position="479"/>
    </location>
</feature>
<reference evidence="3" key="1">
    <citation type="submission" date="2021-02" db="EMBL/GenBank/DDBJ databases">
        <authorList>
            <person name="Palmer J.M."/>
        </authorList>
    </citation>
    <scope>NUCLEOTIDE SEQUENCE</scope>
    <source>
        <strain evidence="3">SCRP734</strain>
    </source>
</reference>
<comment type="caution">
    <text evidence="3">The sequence shown here is derived from an EMBL/GenBank/DDBJ whole genome shotgun (WGS) entry which is preliminary data.</text>
</comment>